<keyword evidence="4 5" id="KW-0472">Membrane</keyword>
<feature type="transmembrane region" description="Helical" evidence="5">
    <location>
        <begin position="114"/>
        <end position="135"/>
    </location>
</feature>
<evidence type="ECO:0000256" key="3">
    <source>
        <dbReference type="ARBA" id="ARBA00022989"/>
    </source>
</evidence>
<dbReference type="Gene3D" id="1.20.1540.10">
    <property type="entry name" value="Rhomboid-like"/>
    <property type="match status" value="1"/>
</dbReference>
<evidence type="ECO:0000256" key="1">
    <source>
        <dbReference type="ARBA" id="ARBA00004141"/>
    </source>
</evidence>
<feature type="transmembrane region" description="Helical" evidence="5">
    <location>
        <begin position="201"/>
        <end position="220"/>
    </location>
</feature>
<feature type="domain" description="Peptidase S54 rhomboid" evidence="6">
    <location>
        <begin position="76"/>
        <end position="215"/>
    </location>
</feature>
<organism evidence="7 8">
    <name type="scientific">Maritimibacter harenae</name>
    <dbReference type="NCBI Taxonomy" id="2606218"/>
    <lineage>
        <taxon>Bacteria</taxon>
        <taxon>Pseudomonadati</taxon>
        <taxon>Pseudomonadota</taxon>
        <taxon>Alphaproteobacteria</taxon>
        <taxon>Rhodobacterales</taxon>
        <taxon>Roseobacteraceae</taxon>
        <taxon>Maritimibacter</taxon>
    </lineage>
</organism>
<dbReference type="EMBL" id="WTUX01000010">
    <property type="protein sequence ID" value="MZR12452.1"/>
    <property type="molecule type" value="Genomic_DNA"/>
</dbReference>
<proteinExistence type="predicted"/>
<comment type="subcellular location">
    <subcellularLocation>
        <location evidence="1">Membrane</location>
        <topology evidence="1">Multi-pass membrane protein</topology>
    </subcellularLocation>
</comment>
<feature type="transmembrane region" description="Helical" evidence="5">
    <location>
        <begin position="173"/>
        <end position="195"/>
    </location>
</feature>
<keyword evidence="3 5" id="KW-1133">Transmembrane helix</keyword>
<evidence type="ECO:0000256" key="2">
    <source>
        <dbReference type="ARBA" id="ARBA00022692"/>
    </source>
</evidence>
<dbReference type="InterPro" id="IPR035952">
    <property type="entry name" value="Rhomboid-like_sf"/>
</dbReference>
<protein>
    <submittedName>
        <fullName evidence="7">Rhomboid family intramembrane serine protease</fullName>
    </submittedName>
</protein>
<evidence type="ECO:0000259" key="6">
    <source>
        <dbReference type="Pfam" id="PF01694"/>
    </source>
</evidence>
<evidence type="ECO:0000256" key="5">
    <source>
        <dbReference type="SAM" id="Phobius"/>
    </source>
</evidence>
<evidence type="ECO:0000313" key="8">
    <source>
        <dbReference type="Proteomes" id="UP000467322"/>
    </source>
</evidence>
<keyword evidence="7" id="KW-0378">Hydrolase</keyword>
<dbReference type="InterPro" id="IPR022764">
    <property type="entry name" value="Peptidase_S54_rhomboid_dom"/>
</dbReference>
<dbReference type="GO" id="GO:0016020">
    <property type="term" value="C:membrane"/>
    <property type="evidence" value="ECO:0007669"/>
    <property type="project" value="UniProtKB-SubCell"/>
</dbReference>
<dbReference type="SUPFAM" id="SSF144091">
    <property type="entry name" value="Rhomboid-like"/>
    <property type="match status" value="1"/>
</dbReference>
<sequence>MTQNPDTARPVNPLPPVVVALAVIIGGIELVFLATGAGLFGGPEISGLRLQLIEDYGFYEPLFAWMVENRTVRPEYLLRFITYPFLQGAFTQAAFVIVFLLALGKMVSERMGQWSVPIIFLGSSIVAAVVYGIVWDTRVPLFGGYPGAYSLVGAFTLVLYLRLGETGGRQIQAFALIGALIAIQFIFGVFFGAGTGWVADISGFISGFFIAALLYPGSWSRIVSRIRQRR</sequence>
<keyword evidence="8" id="KW-1185">Reference proteome</keyword>
<dbReference type="RefSeq" id="WP_161350573.1">
    <property type="nucleotide sequence ID" value="NZ_WTUX01000010.1"/>
</dbReference>
<evidence type="ECO:0000256" key="4">
    <source>
        <dbReference type="ARBA" id="ARBA00023136"/>
    </source>
</evidence>
<gene>
    <name evidence="7" type="ORF">GQE99_05410</name>
</gene>
<dbReference type="Proteomes" id="UP000467322">
    <property type="component" value="Unassembled WGS sequence"/>
</dbReference>
<keyword evidence="7" id="KW-0645">Protease</keyword>
<feature type="transmembrane region" description="Helical" evidence="5">
    <location>
        <begin position="141"/>
        <end position="161"/>
    </location>
</feature>
<dbReference type="GO" id="GO:0004252">
    <property type="term" value="F:serine-type endopeptidase activity"/>
    <property type="evidence" value="ECO:0007669"/>
    <property type="project" value="InterPro"/>
</dbReference>
<dbReference type="GO" id="GO:0006508">
    <property type="term" value="P:proteolysis"/>
    <property type="evidence" value="ECO:0007669"/>
    <property type="project" value="UniProtKB-KW"/>
</dbReference>
<name>A0A845M005_9RHOB</name>
<feature type="transmembrane region" description="Helical" evidence="5">
    <location>
        <begin position="17"/>
        <end position="40"/>
    </location>
</feature>
<dbReference type="Pfam" id="PF01694">
    <property type="entry name" value="Rhomboid"/>
    <property type="match status" value="1"/>
</dbReference>
<keyword evidence="2 5" id="KW-0812">Transmembrane</keyword>
<evidence type="ECO:0000313" key="7">
    <source>
        <dbReference type="EMBL" id="MZR12452.1"/>
    </source>
</evidence>
<comment type="caution">
    <text evidence="7">The sequence shown here is derived from an EMBL/GenBank/DDBJ whole genome shotgun (WGS) entry which is preliminary data.</text>
</comment>
<feature type="transmembrane region" description="Helical" evidence="5">
    <location>
        <begin position="80"/>
        <end position="102"/>
    </location>
</feature>
<accession>A0A845M005</accession>
<reference evidence="7 8" key="1">
    <citation type="submission" date="2019-12" db="EMBL/GenBank/DDBJ databases">
        <title>Maritimibacter sp. nov. sp. isolated from sea sand.</title>
        <authorList>
            <person name="Kim J."/>
            <person name="Jeong S.E."/>
            <person name="Jung H.S."/>
            <person name="Jeon C.O."/>
        </authorList>
    </citation>
    <scope>NUCLEOTIDE SEQUENCE [LARGE SCALE GENOMIC DNA]</scope>
    <source>
        <strain evidence="7 8">DP07</strain>
    </source>
</reference>
<dbReference type="AlphaFoldDB" id="A0A845M005"/>